<keyword evidence="10" id="KW-1185">Reference proteome</keyword>
<dbReference type="Gene3D" id="1.20.1530.20">
    <property type="match status" value="1"/>
</dbReference>
<dbReference type="RefSeq" id="XP_003292690.1">
    <property type="nucleotide sequence ID" value="XM_003292642.1"/>
</dbReference>
<dbReference type="eggNOG" id="KOG1650">
    <property type="taxonomic scope" value="Eukaryota"/>
</dbReference>
<feature type="transmembrane region" description="Helical" evidence="7">
    <location>
        <begin position="269"/>
        <end position="298"/>
    </location>
</feature>
<keyword evidence="6 7" id="KW-0472">Membrane</keyword>
<dbReference type="EMBL" id="GL871301">
    <property type="protein sequence ID" value="EGC30774.1"/>
    <property type="molecule type" value="Genomic_DNA"/>
</dbReference>
<feature type="transmembrane region" description="Helical" evidence="7">
    <location>
        <begin position="413"/>
        <end position="434"/>
    </location>
</feature>
<dbReference type="InterPro" id="IPR038770">
    <property type="entry name" value="Na+/solute_symporter_sf"/>
</dbReference>
<evidence type="ECO:0000256" key="2">
    <source>
        <dbReference type="ARBA" id="ARBA00022448"/>
    </source>
</evidence>
<dbReference type="KEGG" id="dpp:DICPUDRAFT_58099"/>
<feature type="transmembrane region" description="Helical" evidence="7">
    <location>
        <begin position="115"/>
        <end position="136"/>
    </location>
</feature>
<dbReference type="VEuPathDB" id="AmoebaDB:DICPUDRAFT_58099"/>
<keyword evidence="5" id="KW-0406">Ion transport</keyword>
<evidence type="ECO:0000256" key="1">
    <source>
        <dbReference type="ARBA" id="ARBA00004141"/>
    </source>
</evidence>
<evidence type="ECO:0000313" key="9">
    <source>
        <dbReference type="EMBL" id="EGC30774.1"/>
    </source>
</evidence>
<comment type="subcellular location">
    <subcellularLocation>
        <location evidence="1">Membrane</location>
        <topology evidence="1">Multi-pass membrane protein</topology>
    </subcellularLocation>
</comment>
<dbReference type="AlphaFoldDB" id="F0ZZ47"/>
<dbReference type="PANTHER" id="PTHR32468:SF0">
    <property type="entry name" value="K(+)_H(+) ANTIPORTER 1"/>
    <property type="match status" value="1"/>
</dbReference>
<dbReference type="Pfam" id="PF00999">
    <property type="entry name" value="Na_H_Exchanger"/>
    <property type="match status" value="1"/>
</dbReference>
<dbReference type="OMA" id="TWRESIT"/>
<dbReference type="Proteomes" id="UP000001064">
    <property type="component" value="Unassembled WGS sequence"/>
</dbReference>
<protein>
    <recommendedName>
        <fullName evidence="8">Cation/H+ exchanger transmembrane domain-containing protein</fullName>
    </recommendedName>
</protein>
<keyword evidence="4 7" id="KW-1133">Transmembrane helix</keyword>
<dbReference type="GO" id="GO:0016020">
    <property type="term" value="C:membrane"/>
    <property type="evidence" value="ECO:0007669"/>
    <property type="project" value="UniProtKB-SubCell"/>
</dbReference>
<dbReference type="OrthoDB" id="2687058at2759"/>
<feature type="transmembrane region" description="Helical" evidence="7">
    <location>
        <begin position="84"/>
        <end position="103"/>
    </location>
</feature>
<evidence type="ECO:0000256" key="7">
    <source>
        <dbReference type="SAM" id="Phobius"/>
    </source>
</evidence>
<dbReference type="GO" id="GO:1902600">
    <property type="term" value="P:proton transmembrane transport"/>
    <property type="evidence" value="ECO:0007669"/>
    <property type="project" value="InterPro"/>
</dbReference>
<feature type="transmembrane region" description="Helical" evidence="7">
    <location>
        <begin position="156"/>
        <end position="179"/>
    </location>
</feature>
<dbReference type="STRING" id="5786.F0ZZ47"/>
<feature type="transmembrane region" description="Helical" evidence="7">
    <location>
        <begin position="380"/>
        <end position="401"/>
    </location>
</feature>
<evidence type="ECO:0000313" key="10">
    <source>
        <dbReference type="Proteomes" id="UP000001064"/>
    </source>
</evidence>
<name>F0ZZ47_DICPU</name>
<evidence type="ECO:0000256" key="6">
    <source>
        <dbReference type="ARBA" id="ARBA00023136"/>
    </source>
</evidence>
<evidence type="ECO:0000259" key="8">
    <source>
        <dbReference type="Pfam" id="PF00999"/>
    </source>
</evidence>
<keyword evidence="2" id="KW-0813">Transport</keyword>
<dbReference type="GeneID" id="10508724"/>
<accession>F0ZZ47</accession>
<dbReference type="InterPro" id="IPR050794">
    <property type="entry name" value="CPA2_transporter"/>
</dbReference>
<feature type="transmembrane region" description="Helical" evidence="7">
    <location>
        <begin position="226"/>
        <end position="248"/>
    </location>
</feature>
<sequence>MAEGVSIATGLNPLTDPIALFIVQVLLIVIISRLLAWGLSYLKQPMVISEVITGIILGPSVLGQAKVFSLNVFPTAAPPSVGTLNVFANIGLIFFMFMVGLEVDISILRTNLKASLIISLTSIIVPFGMGVGLAALLHHYMPFNIDASHEYQDVNLGLFCIFVGVAISITAFPVLARILTERNLMQSRVGISAIAAASVDDVIAWILLAVVVSWGNNVKTGNEGGANLGALWTFLMLIGFVVFIGTVVRFGLDYLYKKLVKNESSKHNFLVFTLCLCLASAFYTQVIGVHAIFGAFLLGIATPRYDGFHIHCTERIEDMVGIILLPLYFTYSGLRTSLESINSGTAGGLTLFIIFVACLGKFGGATLASRFTKKSWRESCTIGVLMNTKGLVELIVLNIGLDIGVLDQTTFTMFVIMALVTTFMTTPIVHFIWTKWEEKQARIPMVPREKGFFNILLYVSTNRVATAMTHIAAAITPSTEDSKKKYQVKSLFLNSTSNRYSSYFYSSNNINNLPPQKKEIYRSLQSESNEVGVKFKPLFVNATDAAEGVTTIAKRQWPDVVLLGYSDRGDDQTVDESHHAGTETFYSKLIIKTLQTVKSCVCVFVDKGLERFHVQHNLLFAYSGEDFENDALTIVMKMSRRSNIKVTVLTNATKTLLQKLEAKHIKSENYTIVETHNPYQDLLSKSSEDQNDFWMIVTAVQREDATKQERLINTTKISLLLVHPSNTLLDPSLKTSSSFANLERLGGNLGQDDIAPIIDEEYDDKIGIEMQ</sequence>
<evidence type="ECO:0000256" key="3">
    <source>
        <dbReference type="ARBA" id="ARBA00022692"/>
    </source>
</evidence>
<dbReference type="InParanoid" id="F0ZZ47"/>
<feature type="transmembrane region" description="Helical" evidence="7">
    <location>
        <begin position="191"/>
        <end position="214"/>
    </location>
</feature>
<proteinExistence type="predicted"/>
<evidence type="ECO:0000256" key="5">
    <source>
        <dbReference type="ARBA" id="ARBA00023065"/>
    </source>
</evidence>
<feature type="transmembrane region" description="Helical" evidence="7">
    <location>
        <begin position="455"/>
        <end position="475"/>
    </location>
</feature>
<gene>
    <name evidence="9" type="ORF">DICPUDRAFT_58099</name>
</gene>
<keyword evidence="3 7" id="KW-0812">Transmembrane</keyword>
<organism evidence="9 10">
    <name type="scientific">Dictyostelium purpureum</name>
    <name type="common">Slime mold</name>
    <dbReference type="NCBI Taxonomy" id="5786"/>
    <lineage>
        <taxon>Eukaryota</taxon>
        <taxon>Amoebozoa</taxon>
        <taxon>Evosea</taxon>
        <taxon>Eumycetozoa</taxon>
        <taxon>Dictyostelia</taxon>
        <taxon>Dictyosteliales</taxon>
        <taxon>Dictyosteliaceae</taxon>
        <taxon>Dictyostelium</taxon>
    </lineage>
</organism>
<feature type="transmembrane region" description="Helical" evidence="7">
    <location>
        <begin position="346"/>
        <end position="368"/>
    </location>
</feature>
<reference evidence="10" key="1">
    <citation type="journal article" date="2011" name="Genome Biol.">
        <title>Comparative genomics of the social amoebae Dictyostelium discoideum and Dictyostelium purpureum.</title>
        <authorList>
            <consortium name="US DOE Joint Genome Institute (JGI-PGF)"/>
            <person name="Sucgang R."/>
            <person name="Kuo A."/>
            <person name="Tian X."/>
            <person name="Salerno W."/>
            <person name="Parikh A."/>
            <person name="Feasley C.L."/>
            <person name="Dalin E."/>
            <person name="Tu H."/>
            <person name="Huang E."/>
            <person name="Barry K."/>
            <person name="Lindquist E."/>
            <person name="Shapiro H."/>
            <person name="Bruce D."/>
            <person name="Schmutz J."/>
            <person name="Salamov A."/>
            <person name="Fey P."/>
            <person name="Gaudet P."/>
            <person name="Anjard C."/>
            <person name="Babu M.M."/>
            <person name="Basu S."/>
            <person name="Bushmanova Y."/>
            <person name="van der Wel H."/>
            <person name="Katoh-Kurasawa M."/>
            <person name="Dinh C."/>
            <person name="Coutinho P.M."/>
            <person name="Saito T."/>
            <person name="Elias M."/>
            <person name="Schaap P."/>
            <person name="Kay R.R."/>
            <person name="Henrissat B."/>
            <person name="Eichinger L."/>
            <person name="Rivero F."/>
            <person name="Putnam N.H."/>
            <person name="West C.M."/>
            <person name="Loomis W.F."/>
            <person name="Chisholm R.L."/>
            <person name="Shaulsky G."/>
            <person name="Strassmann J.E."/>
            <person name="Queller D.C."/>
            <person name="Kuspa A."/>
            <person name="Grigoriev I.V."/>
        </authorList>
    </citation>
    <scope>NUCLEOTIDE SEQUENCE [LARGE SCALE GENOMIC DNA]</scope>
    <source>
        <strain evidence="10">QSDP1</strain>
    </source>
</reference>
<feature type="transmembrane region" description="Helical" evidence="7">
    <location>
        <begin position="18"/>
        <end position="39"/>
    </location>
</feature>
<feature type="domain" description="Cation/H+ exchanger transmembrane" evidence="8">
    <location>
        <begin position="33"/>
        <end position="432"/>
    </location>
</feature>
<feature type="transmembrane region" description="Helical" evidence="7">
    <location>
        <begin position="51"/>
        <end position="72"/>
    </location>
</feature>
<dbReference type="PANTHER" id="PTHR32468">
    <property type="entry name" value="CATION/H + ANTIPORTER"/>
    <property type="match status" value="1"/>
</dbReference>
<evidence type="ECO:0000256" key="4">
    <source>
        <dbReference type="ARBA" id="ARBA00022989"/>
    </source>
</evidence>
<dbReference type="GO" id="GO:0015297">
    <property type="term" value="F:antiporter activity"/>
    <property type="evidence" value="ECO:0007669"/>
    <property type="project" value="InterPro"/>
</dbReference>
<dbReference type="InterPro" id="IPR006153">
    <property type="entry name" value="Cation/H_exchanger_TM"/>
</dbReference>